<keyword evidence="4 6" id="KW-1133">Transmembrane helix</keyword>
<gene>
    <name evidence="7" type="ORF">BN874_80093</name>
</gene>
<name>A0A7U7GGD3_9GAMM</name>
<dbReference type="EMBL" id="CBTK010000298">
    <property type="protein sequence ID" value="CDH47403.1"/>
    <property type="molecule type" value="Genomic_DNA"/>
</dbReference>
<feature type="transmembrane region" description="Helical" evidence="6">
    <location>
        <begin position="225"/>
        <end position="243"/>
    </location>
</feature>
<dbReference type="GO" id="GO:0005886">
    <property type="term" value="C:plasma membrane"/>
    <property type="evidence" value="ECO:0007669"/>
    <property type="project" value="UniProtKB-SubCell"/>
</dbReference>
<dbReference type="Pfam" id="PF12679">
    <property type="entry name" value="ABC2_membrane_2"/>
    <property type="match status" value="1"/>
</dbReference>
<sequence>MIFTIAARELRGLFLSPLAWTLLAVMQGLLAWIFIILVGDFQGLQGRLAGLENAPGVTDRVAAPLFRVAAWGLLLVTPLLTMRLFSEERRTGTLDLLLSAPVGISTIVFGKYLGVLLFLLTLVALVALMPLTLAAGAALDFGKLAAGVLDLSLLAASFAAAGLYLSALTTQPAVAAAATFGLLLAFWIVDAVGVSQGAISPLFAYLSLPRHGDALLLGLFRSQDLAYYLLFSAAFLGLTIRRLDYARLRG</sequence>
<evidence type="ECO:0000313" key="7">
    <source>
        <dbReference type="EMBL" id="CDH47403.1"/>
    </source>
</evidence>
<evidence type="ECO:0008006" key="9">
    <source>
        <dbReference type="Google" id="ProtNLM"/>
    </source>
</evidence>
<proteinExistence type="predicted"/>
<evidence type="ECO:0000256" key="4">
    <source>
        <dbReference type="ARBA" id="ARBA00022989"/>
    </source>
</evidence>
<comment type="caution">
    <text evidence="7">The sequence shown here is derived from an EMBL/GenBank/DDBJ whole genome shotgun (WGS) entry which is preliminary data.</text>
</comment>
<dbReference type="GO" id="GO:0140359">
    <property type="term" value="F:ABC-type transporter activity"/>
    <property type="evidence" value="ECO:0007669"/>
    <property type="project" value="InterPro"/>
</dbReference>
<keyword evidence="3 6" id="KW-0812">Transmembrane</keyword>
<dbReference type="Proteomes" id="UP000019184">
    <property type="component" value="Unassembled WGS sequence"/>
</dbReference>
<comment type="subcellular location">
    <subcellularLocation>
        <location evidence="1">Cell membrane</location>
        <topology evidence="1">Multi-pass membrane protein</topology>
    </subcellularLocation>
</comment>
<evidence type="ECO:0000256" key="1">
    <source>
        <dbReference type="ARBA" id="ARBA00004651"/>
    </source>
</evidence>
<dbReference type="RefSeq" id="WP_034436312.1">
    <property type="nucleotide sequence ID" value="NZ_CBTK010000298.1"/>
</dbReference>
<feature type="transmembrane region" description="Helical" evidence="6">
    <location>
        <begin position="12"/>
        <end position="41"/>
    </location>
</feature>
<feature type="transmembrane region" description="Helical" evidence="6">
    <location>
        <begin position="61"/>
        <end position="80"/>
    </location>
</feature>
<feature type="transmembrane region" description="Helical" evidence="6">
    <location>
        <begin position="144"/>
        <end position="165"/>
    </location>
</feature>
<evidence type="ECO:0000313" key="8">
    <source>
        <dbReference type="Proteomes" id="UP000019184"/>
    </source>
</evidence>
<keyword evidence="8" id="KW-1185">Reference proteome</keyword>
<organism evidence="7 8">
    <name type="scientific">Candidatus Contendobacter odensis Run_B_J11</name>
    <dbReference type="NCBI Taxonomy" id="1400861"/>
    <lineage>
        <taxon>Bacteria</taxon>
        <taxon>Pseudomonadati</taxon>
        <taxon>Pseudomonadota</taxon>
        <taxon>Gammaproteobacteria</taxon>
        <taxon>Candidatus Competibacteraceae</taxon>
        <taxon>Candidatus Contendibacter</taxon>
    </lineage>
</organism>
<dbReference type="PANTHER" id="PTHR30294">
    <property type="entry name" value="MEMBRANE COMPONENT OF ABC TRANSPORTER YHHJ-RELATED"/>
    <property type="match status" value="1"/>
</dbReference>
<accession>A0A7U7GGD3</accession>
<dbReference type="PANTHER" id="PTHR30294:SF29">
    <property type="entry name" value="MULTIDRUG ABC TRANSPORTER PERMEASE YBHS-RELATED"/>
    <property type="match status" value="1"/>
</dbReference>
<protein>
    <recommendedName>
        <fullName evidence="9">ABC transporter permease</fullName>
    </recommendedName>
</protein>
<evidence type="ECO:0000256" key="2">
    <source>
        <dbReference type="ARBA" id="ARBA00022475"/>
    </source>
</evidence>
<keyword evidence="5 6" id="KW-0472">Membrane</keyword>
<feature type="transmembrane region" description="Helical" evidence="6">
    <location>
        <begin position="177"/>
        <end position="205"/>
    </location>
</feature>
<evidence type="ECO:0000256" key="6">
    <source>
        <dbReference type="SAM" id="Phobius"/>
    </source>
</evidence>
<dbReference type="AlphaFoldDB" id="A0A7U7GGD3"/>
<keyword evidence="2" id="KW-1003">Cell membrane</keyword>
<evidence type="ECO:0000256" key="3">
    <source>
        <dbReference type="ARBA" id="ARBA00022692"/>
    </source>
</evidence>
<feature type="transmembrane region" description="Helical" evidence="6">
    <location>
        <begin position="115"/>
        <end position="138"/>
    </location>
</feature>
<dbReference type="InterPro" id="IPR051449">
    <property type="entry name" value="ABC-2_transporter_component"/>
</dbReference>
<evidence type="ECO:0000256" key="5">
    <source>
        <dbReference type="ARBA" id="ARBA00023136"/>
    </source>
</evidence>
<reference evidence="7 8" key="1">
    <citation type="journal article" date="2014" name="ISME J.">
        <title>Candidatus Competibacter-lineage genomes retrieved from metagenomes reveal functional metabolic diversity.</title>
        <authorList>
            <person name="McIlroy S.J."/>
            <person name="Albertsen M."/>
            <person name="Andresen E.K."/>
            <person name="Saunders A.M."/>
            <person name="Kristiansen R."/>
            <person name="Stokholm-Bjerregaard M."/>
            <person name="Nielsen K.L."/>
            <person name="Nielsen P.H."/>
        </authorList>
    </citation>
    <scope>NUCLEOTIDE SEQUENCE [LARGE SCALE GENOMIC DNA]</scope>
    <source>
        <strain evidence="7 8">Run_B_J11</strain>
    </source>
</reference>